<dbReference type="OrthoDB" id="267618at2759"/>
<evidence type="ECO:0000313" key="2">
    <source>
        <dbReference type="EMBL" id="AYU81424.1"/>
    </source>
</evidence>
<gene>
    <name evidence="2" type="ORF">LdCL_310029700</name>
</gene>
<feature type="region of interest" description="Disordered" evidence="1">
    <location>
        <begin position="52"/>
        <end position="167"/>
    </location>
</feature>
<feature type="compositionally biased region" description="Low complexity" evidence="1">
    <location>
        <begin position="228"/>
        <end position="251"/>
    </location>
</feature>
<dbReference type="VEuPathDB" id="TriTrypDB:LDHU3_31.3880"/>
<feature type="compositionally biased region" description="Low complexity" evidence="1">
    <location>
        <begin position="61"/>
        <end position="78"/>
    </location>
</feature>
<accession>A0A3S5H7Q3</accession>
<feature type="region of interest" description="Disordered" evidence="1">
    <location>
        <begin position="218"/>
        <end position="359"/>
    </location>
</feature>
<name>A0A3S5H7Q3_LEIDO</name>
<dbReference type="VEuPathDB" id="TriTrypDB:LdCL_310029700"/>
<dbReference type="AlphaFoldDB" id="A0A3S5H7Q3"/>
<dbReference type="EMBL" id="CP029530">
    <property type="protein sequence ID" value="AYU81424.1"/>
    <property type="molecule type" value="Genomic_DNA"/>
</dbReference>
<feature type="compositionally biased region" description="Basic and acidic residues" evidence="1">
    <location>
        <begin position="287"/>
        <end position="300"/>
    </location>
</feature>
<organism evidence="2 3">
    <name type="scientific">Leishmania donovani</name>
    <dbReference type="NCBI Taxonomy" id="5661"/>
    <lineage>
        <taxon>Eukaryota</taxon>
        <taxon>Discoba</taxon>
        <taxon>Euglenozoa</taxon>
        <taxon>Kinetoplastea</taxon>
        <taxon>Metakinetoplastina</taxon>
        <taxon>Trypanosomatida</taxon>
        <taxon>Trypanosomatidae</taxon>
        <taxon>Leishmaniinae</taxon>
        <taxon>Leishmania</taxon>
    </lineage>
</organism>
<feature type="compositionally biased region" description="Polar residues" evidence="1">
    <location>
        <begin position="103"/>
        <end position="112"/>
    </location>
</feature>
<dbReference type="VEuPathDB" id="TriTrypDB:LdBPK_312170.1"/>
<protein>
    <submittedName>
        <fullName evidence="2">Uncharacterized protein</fullName>
    </submittedName>
</protein>
<reference evidence="2 3" key="1">
    <citation type="journal article" date="2018" name="Sci. Rep.">
        <title>A complete Leishmania donovani reference genome identifies novel genetic variations associated with virulence.</title>
        <authorList>
            <person name="Lypaczewski P."/>
            <person name="Hoshizaki J."/>
            <person name="Zhang W.-W."/>
            <person name="McCall L.-I."/>
            <person name="Torcivia-Rodriguez J."/>
            <person name="Simonyan V."/>
            <person name="Kaur A."/>
            <person name="Dewar K."/>
            <person name="Matlashewski G."/>
        </authorList>
    </citation>
    <scope>NUCLEOTIDE SEQUENCE [LARGE SCALE GENOMIC DNA]</scope>
    <source>
        <strain evidence="2 3">LdCL</strain>
    </source>
</reference>
<feature type="compositionally biased region" description="Polar residues" evidence="1">
    <location>
        <begin position="218"/>
        <end position="227"/>
    </location>
</feature>
<dbReference type="Proteomes" id="UP000274082">
    <property type="component" value="Chromosome 31"/>
</dbReference>
<feature type="compositionally biased region" description="Low complexity" evidence="1">
    <location>
        <begin position="302"/>
        <end position="313"/>
    </location>
</feature>
<keyword evidence="3" id="KW-1185">Reference proteome</keyword>
<evidence type="ECO:0000256" key="1">
    <source>
        <dbReference type="SAM" id="MobiDB-lite"/>
    </source>
</evidence>
<evidence type="ECO:0000313" key="3">
    <source>
        <dbReference type="Proteomes" id="UP000274082"/>
    </source>
</evidence>
<proteinExistence type="predicted"/>
<sequence length="359" mass="37266">MFRPAEDHMQRMAGYHMQRGAVHDMGMILRMEEEQMLMRQMQEMEMMQMQAMGGMPPCGDGQWASPQQQQQSVGSLPGPTGPVSLPDTIPSSTVQPPAARAGNASTSPQWAVNPTIKGDANSQSPSTTAASRGLGLDGVPSPLGTSSTHAPKGLYSTTPSMNDANGPAAAHDTMYNVSSVYGGNPSAYAPAFTGGGLNENGSSAVGYSMYDANNASSMYQQPSPSSGATNASDAKAAPAAGAPAPGNASKAVTPALQRKSSATSLEKKSSTASMNPSDSASASTTHRSREIRQKNSELKRQNSSGIINGGSSSRPASAEKRSSSRHKSKCPSSPSSSKDKNTRQAFASSSARDKGKKHH</sequence>
<feature type="compositionally biased region" description="Polar residues" evidence="1">
    <location>
        <begin position="143"/>
        <end position="163"/>
    </location>
</feature>
<feature type="compositionally biased region" description="Polar residues" evidence="1">
    <location>
        <begin position="258"/>
        <end position="285"/>
    </location>
</feature>
<feature type="compositionally biased region" description="Polar residues" evidence="1">
    <location>
        <begin position="120"/>
        <end position="130"/>
    </location>
</feature>